<feature type="transmembrane region" description="Helical" evidence="2">
    <location>
        <begin position="6"/>
        <end position="27"/>
    </location>
</feature>
<keyword evidence="2" id="KW-1133">Transmembrane helix</keyword>
<keyword evidence="1 3" id="KW-0560">Oxidoreductase</keyword>
<evidence type="ECO:0000256" key="2">
    <source>
        <dbReference type="SAM" id="Phobius"/>
    </source>
</evidence>
<dbReference type="GO" id="GO:0004497">
    <property type="term" value="F:monooxygenase activity"/>
    <property type="evidence" value="ECO:0007669"/>
    <property type="project" value="UniProtKB-KW"/>
</dbReference>
<dbReference type="InterPro" id="IPR050982">
    <property type="entry name" value="Auxin_biosynth/cation_transpt"/>
</dbReference>
<dbReference type="Proteomes" id="UP001596405">
    <property type="component" value="Unassembled WGS sequence"/>
</dbReference>
<reference evidence="4" key="1">
    <citation type="journal article" date="2019" name="Int. J. Syst. Evol. Microbiol.">
        <title>The Global Catalogue of Microorganisms (GCM) 10K type strain sequencing project: providing services to taxonomists for standard genome sequencing and annotation.</title>
        <authorList>
            <consortium name="The Broad Institute Genomics Platform"/>
            <consortium name="The Broad Institute Genome Sequencing Center for Infectious Disease"/>
            <person name="Wu L."/>
            <person name="Ma J."/>
        </authorList>
    </citation>
    <scope>NUCLEOTIDE SEQUENCE [LARGE SCALE GENOMIC DNA]</scope>
    <source>
        <strain evidence="4">CGMCC 4.7393</strain>
    </source>
</reference>
<dbReference type="PANTHER" id="PTHR43539:SF78">
    <property type="entry name" value="FLAVIN-CONTAINING MONOOXYGENASE"/>
    <property type="match status" value="1"/>
</dbReference>
<dbReference type="InterPro" id="IPR036188">
    <property type="entry name" value="FAD/NAD-bd_sf"/>
</dbReference>
<keyword evidence="3" id="KW-0503">Monooxygenase</keyword>
<dbReference type="RefSeq" id="WP_082882926.1">
    <property type="nucleotide sequence ID" value="NZ_JBHSYQ010000010.1"/>
</dbReference>
<protein>
    <submittedName>
        <fullName evidence="3">Flavin-containing monooxygenase</fullName>
        <ecNumber evidence="3">1.14.13.-</ecNumber>
    </submittedName>
</protein>
<keyword evidence="4" id="KW-1185">Reference proteome</keyword>
<proteinExistence type="predicted"/>
<dbReference type="PANTHER" id="PTHR43539">
    <property type="entry name" value="FLAVIN-BINDING MONOOXYGENASE-LIKE PROTEIN (AFU_ORTHOLOGUE AFUA_4G09220)"/>
    <property type="match status" value="1"/>
</dbReference>
<evidence type="ECO:0000256" key="1">
    <source>
        <dbReference type="ARBA" id="ARBA00023002"/>
    </source>
</evidence>
<dbReference type="PRINTS" id="PR00469">
    <property type="entry name" value="PNDRDTASEII"/>
</dbReference>
<dbReference type="EMBL" id="JBHSYQ010000010">
    <property type="protein sequence ID" value="MFC6999058.1"/>
    <property type="molecule type" value="Genomic_DNA"/>
</dbReference>
<dbReference type="PRINTS" id="PR00368">
    <property type="entry name" value="FADPNR"/>
</dbReference>
<dbReference type="Gene3D" id="3.50.50.60">
    <property type="entry name" value="FAD/NAD(P)-binding domain"/>
    <property type="match status" value="1"/>
</dbReference>
<sequence>METDKQNLYDVVVIGAGQAGLAMGYYLHLQRKNFLMLDGASQVGQSWRDRYDSLRLFTPAEYCNLPGWPLLMPKGHYPTKDQIADYLQQYAQQFQLPIQLEQRVTSFYKAEGAFYIATSTHTFRAKQVVIAAGPFQKPYIPNFVTTPADHVVQLHSAYYRNPGQLPAGKVLVVGAGNSGAQIAVELAKTHEVHLSVRKKPRFSSLRMLGKSVFWWATKTGAIYASPTSRTGRKVMKKTDIVYGKELQQLLKKGQVPLRPEISGFAGATVQF</sequence>
<dbReference type="SUPFAM" id="SSF51905">
    <property type="entry name" value="FAD/NAD(P)-binding domain"/>
    <property type="match status" value="1"/>
</dbReference>
<gene>
    <name evidence="3" type="ORF">ACFQHR_15570</name>
</gene>
<dbReference type="EC" id="1.14.13.-" evidence="3"/>
<evidence type="ECO:0000313" key="4">
    <source>
        <dbReference type="Proteomes" id="UP001596405"/>
    </source>
</evidence>
<dbReference type="Pfam" id="PF13738">
    <property type="entry name" value="Pyr_redox_3"/>
    <property type="match status" value="1"/>
</dbReference>
<organism evidence="3 4">
    <name type="scientific">Rufibacter roseus</name>
    <dbReference type="NCBI Taxonomy" id="1567108"/>
    <lineage>
        <taxon>Bacteria</taxon>
        <taxon>Pseudomonadati</taxon>
        <taxon>Bacteroidota</taxon>
        <taxon>Cytophagia</taxon>
        <taxon>Cytophagales</taxon>
        <taxon>Hymenobacteraceae</taxon>
        <taxon>Rufibacter</taxon>
    </lineage>
</organism>
<comment type="caution">
    <text evidence="3">The sequence shown here is derived from an EMBL/GenBank/DDBJ whole genome shotgun (WGS) entry which is preliminary data.</text>
</comment>
<keyword evidence="2" id="KW-0472">Membrane</keyword>
<name>A0ABW2DPQ7_9BACT</name>
<keyword evidence="2" id="KW-0812">Transmembrane</keyword>
<evidence type="ECO:0000313" key="3">
    <source>
        <dbReference type="EMBL" id="MFC6999058.1"/>
    </source>
</evidence>
<accession>A0ABW2DPQ7</accession>